<evidence type="ECO:0000256" key="5">
    <source>
        <dbReference type="ARBA" id="ARBA00023136"/>
    </source>
</evidence>
<dbReference type="Proteomes" id="UP001253595">
    <property type="component" value="Unassembled WGS sequence"/>
</dbReference>
<dbReference type="RefSeq" id="WP_310072234.1">
    <property type="nucleotide sequence ID" value="NZ_JAVDVX010000003.1"/>
</dbReference>
<comment type="caution">
    <text evidence="7">The sequence shown here is derived from an EMBL/GenBank/DDBJ whole genome shotgun (WGS) entry which is preliminary data.</text>
</comment>
<feature type="transmembrane region" description="Helical" evidence="6">
    <location>
        <begin position="7"/>
        <end position="27"/>
    </location>
</feature>
<dbReference type="SUPFAM" id="SSF54523">
    <property type="entry name" value="Pili subunits"/>
    <property type="match status" value="1"/>
</dbReference>
<protein>
    <submittedName>
        <fullName evidence="7">MSHA pilin protein MshA</fullName>
    </submittedName>
</protein>
<proteinExistence type="predicted"/>
<keyword evidence="8" id="KW-1185">Reference proteome</keyword>
<name>A0ABU1UYB6_9GAMM</name>
<dbReference type="Gene3D" id="3.30.700.10">
    <property type="entry name" value="Glycoprotein, Type 4 Pilin"/>
    <property type="match status" value="1"/>
</dbReference>
<accession>A0ABU1UYB6</accession>
<evidence type="ECO:0000256" key="3">
    <source>
        <dbReference type="ARBA" id="ARBA00022692"/>
    </source>
</evidence>
<dbReference type="InterPro" id="IPR012902">
    <property type="entry name" value="N_methyl_site"/>
</dbReference>
<dbReference type="PANTHER" id="PTHR30093">
    <property type="entry name" value="GENERAL SECRETION PATHWAY PROTEIN G"/>
    <property type="match status" value="1"/>
</dbReference>
<keyword evidence="3 6" id="KW-0812">Transmembrane</keyword>
<dbReference type="PROSITE" id="PS00409">
    <property type="entry name" value="PROKAR_NTER_METHYL"/>
    <property type="match status" value="1"/>
</dbReference>
<keyword evidence="5 6" id="KW-0472">Membrane</keyword>
<evidence type="ECO:0000256" key="1">
    <source>
        <dbReference type="ARBA" id="ARBA00004167"/>
    </source>
</evidence>
<keyword evidence="2" id="KW-0488">Methylation</keyword>
<evidence type="ECO:0000256" key="6">
    <source>
        <dbReference type="SAM" id="Phobius"/>
    </source>
</evidence>
<dbReference type="PANTHER" id="PTHR30093:SF44">
    <property type="entry name" value="TYPE II SECRETION SYSTEM CORE PROTEIN G"/>
    <property type="match status" value="1"/>
</dbReference>
<evidence type="ECO:0000313" key="8">
    <source>
        <dbReference type="Proteomes" id="UP001253595"/>
    </source>
</evidence>
<evidence type="ECO:0000256" key="4">
    <source>
        <dbReference type="ARBA" id="ARBA00022989"/>
    </source>
</evidence>
<dbReference type="Pfam" id="PF07963">
    <property type="entry name" value="N_methyl"/>
    <property type="match status" value="1"/>
</dbReference>
<dbReference type="EMBL" id="JAVDVX010000003">
    <property type="protein sequence ID" value="MDR7090143.1"/>
    <property type="molecule type" value="Genomic_DNA"/>
</dbReference>
<gene>
    <name evidence="7" type="ORF">J2X05_002165</name>
</gene>
<dbReference type="InterPro" id="IPR045584">
    <property type="entry name" value="Pilin-like"/>
</dbReference>
<evidence type="ECO:0000256" key="2">
    <source>
        <dbReference type="ARBA" id="ARBA00022481"/>
    </source>
</evidence>
<organism evidence="7 8">
    <name type="scientific">Cellvibrio fibrivorans</name>
    <dbReference type="NCBI Taxonomy" id="126350"/>
    <lineage>
        <taxon>Bacteria</taxon>
        <taxon>Pseudomonadati</taxon>
        <taxon>Pseudomonadota</taxon>
        <taxon>Gammaproteobacteria</taxon>
        <taxon>Cellvibrionales</taxon>
        <taxon>Cellvibrionaceae</taxon>
        <taxon>Cellvibrio</taxon>
    </lineage>
</organism>
<keyword evidence="4 6" id="KW-1133">Transmembrane helix</keyword>
<comment type="subcellular location">
    <subcellularLocation>
        <location evidence="1">Membrane</location>
        <topology evidence="1">Single-pass membrane protein</topology>
    </subcellularLocation>
</comment>
<reference evidence="7 8" key="1">
    <citation type="submission" date="2023-07" db="EMBL/GenBank/DDBJ databases">
        <title>Sorghum-associated microbial communities from plants grown in Nebraska, USA.</title>
        <authorList>
            <person name="Schachtman D."/>
        </authorList>
    </citation>
    <scope>NUCLEOTIDE SEQUENCE [LARGE SCALE GENOMIC DNA]</scope>
    <source>
        <strain evidence="7 8">BE190</strain>
    </source>
</reference>
<sequence>MKQQSGFTLIELIAVIVILGILAATALPRFVDLSDAAEEAALDGVAGSLASAMAMNYANAVASAAGLTVTTTAASINTCADVEDALLGGVPDGYTVTGTFTATTLGAEAVCTVTQDSTTDTATFGGIYVP</sequence>
<evidence type="ECO:0000313" key="7">
    <source>
        <dbReference type="EMBL" id="MDR7090143.1"/>
    </source>
</evidence>
<dbReference type="NCBIfam" id="TIGR02532">
    <property type="entry name" value="IV_pilin_GFxxxE"/>
    <property type="match status" value="1"/>
</dbReference>